<keyword evidence="3" id="KW-1185">Reference proteome</keyword>
<proteinExistence type="predicted"/>
<name>A0A1B1YU73_9GAMM</name>
<evidence type="ECO:0000313" key="2">
    <source>
        <dbReference type="EMBL" id="ANX04276.1"/>
    </source>
</evidence>
<dbReference type="InterPro" id="IPR051049">
    <property type="entry name" value="Dienelactone_hydrolase-like"/>
</dbReference>
<dbReference type="EMBL" id="CP014671">
    <property type="protein sequence ID" value="ANX04276.1"/>
    <property type="molecule type" value="Genomic_DNA"/>
</dbReference>
<dbReference type="InterPro" id="IPR029058">
    <property type="entry name" value="AB_hydrolase_fold"/>
</dbReference>
<dbReference type="Pfam" id="PF01738">
    <property type="entry name" value="DLH"/>
    <property type="match status" value="1"/>
</dbReference>
<dbReference type="SUPFAM" id="SSF53474">
    <property type="entry name" value="alpha/beta-Hydrolases"/>
    <property type="match status" value="1"/>
</dbReference>
<evidence type="ECO:0000313" key="3">
    <source>
        <dbReference type="Proteomes" id="UP000092952"/>
    </source>
</evidence>
<dbReference type="Proteomes" id="UP000092952">
    <property type="component" value="Chromosome"/>
</dbReference>
<dbReference type="Gene3D" id="3.40.50.1820">
    <property type="entry name" value="alpha/beta hydrolase"/>
    <property type="match status" value="1"/>
</dbReference>
<dbReference type="FunCoup" id="A0A1B1YU73">
    <property type="interactions" value="332"/>
</dbReference>
<dbReference type="PANTHER" id="PTHR46623:SF6">
    <property type="entry name" value="ALPHA_BETA-HYDROLASES SUPERFAMILY PROTEIN"/>
    <property type="match status" value="1"/>
</dbReference>
<feature type="domain" description="Dienelactone hydrolase" evidence="1">
    <location>
        <begin position="15"/>
        <end position="225"/>
    </location>
</feature>
<dbReference type="InParanoid" id="A0A1B1YU73"/>
<dbReference type="AlphaFoldDB" id="A0A1B1YU73"/>
<evidence type="ECO:0000259" key="1">
    <source>
        <dbReference type="Pfam" id="PF01738"/>
    </source>
</evidence>
<dbReference type="InterPro" id="IPR002925">
    <property type="entry name" value="Dienelactn_hydro"/>
</dbReference>
<dbReference type="RefSeq" id="WP_068804323.1">
    <property type="nucleotide sequence ID" value="NZ_CP014671.1"/>
</dbReference>
<protein>
    <recommendedName>
        <fullName evidence="1">Dienelactone hydrolase domain-containing protein</fullName>
    </recommendedName>
</protein>
<dbReference type="GO" id="GO:0016787">
    <property type="term" value="F:hydrolase activity"/>
    <property type="evidence" value="ECO:0007669"/>
    <property type="project" value="InterPro"/>
</dbReference>
<sequence length="227" mass="24267">MPGKDVTLKTSDGQFSAYLATAAGKPAGSVVVIQEIFGVNSHIRSVCDRLAAAGFNALAPDLFHRSEPGVQLGYEQADFGRGFELMQALDHPRALADIDACLADLRAHGGKVAVLGFCMGGLLAYRSAANLKPDAAVAYYGGGIANFLGEAGNIRCPIQFHFGEKDHFIPMTDVEKLRAATAVLSETEVHVYPADHGFNCDQRASYDAAAASLAWQRSLDFLRRHLG</sequence>
<accession>A0A1B1YU73</accession>
<dbReference type="OrthoDB" id="9787933at2"/>
<organism evidence="2 3">
    <name type="scientific">Immundisolibacter cernigliae</name>
    <dbReference type="NCBI Taxonomy" id="1810504"/>
    <lineage>
        <taxon>Bacteria</taxon>
        <taxon>Pseudomonadati</taxon>
        <taxon>Pseudomonadota</taxon>
        <taxon>Gammaproteobacteria</taxon>
        <taxon>Immundisolibacterales</taxon>
        <taxon>Immundisolibacteraceae</taxon>
        <taxon>Immundisolibacter</taxon>
    </lineage>
</organism>
<dbReference type="KEGG" id="gbi:PG2T_08870"/>
<dbReference type="PANTHER" id="PTHR46623">
    <property type="entry name" value="CARBOXYMETHYLENEBUTENOLIDASE-RELATED"/>
    <property type="match status" value="1"/>
</dbReference>
<reference evidence="3" key="1">
    <citation type="submission" date="2016-03" db="EMBL/GenBank/DDBJ databases">
        <title>Complete genome sequence of Solimmundus cernigliae, representing a novel lineage of polycyclic aromatic hydrocarbon degraders within the Gammaproteobacteria.</title>
        <authorList>
            <person name="Singleton D.R."/>
            <person name="Dickey A.N."/>
            <person name="Scholl E.H."/>
            <person name="Wright F.A."/>
            <person name="Aitken M.D."/>
        </authorList>
    </citation>
    <scope>NUCLEOTIDE SEQUENCE [LARGE SCALE GENOMIC DNA]</scope>
    <source>
        <strain evidence="3">TR3.2</strain>
    </source>
</reference>
<dbReference type="STRING" id="1810504.PG2T_08870"/>
<gene>
    <name evidence="2" type="ORF">PG2T_08870</name>
</gene>